<name>A0A2T5HK19_9RHOB</name>
<evidence type="ECO:0000313" key="4">
    <source>
        <dbReference type="EMBL" id="PTQ71896.1"/>
    </source>
</evidence>
<sequence>MKRGFRRRFGLQKGFGENGENRDTAQEEGCGKGFGHRHGEGRHRMWRRRFRSVMGDRSDTDLSLNDIRPGQDCIILRLHGFGPTRQRLLDLGFQPGRRIRVLRNAPLRDPIEVQVGDTFIALRRHEADHVQVERAESELSTPSSAPSDEDKDHD</sequence>
<dbReference type="PANTHER" id="PTHR42954:SF2">
    <property type="entry name" value="FE(2+) TRANSPORT PROTEIN A"/>
    <property type="match status" value="1"/>
</dbReference>
<feature type="region of interest" description="Disordered" evidence="2">
    <location>
        <begin position="130"/>
        <end position="154"/>
    </location>
</feature>
<protein>
    <submittedName>
        <fullName evidence="4">Fe2+ transport system protein FeoA</fullName>
    </submittedName>
</protein>
<feature type="region of interest" description="Disordered" evidence="2">
    <location>
        <begin position="1"/>
        <end position="41"/>
    </location>
</feature>
<dbReference type="SUPFAM" id="SSF50037">
    <property type="entry name" value="C-terminal domain of transcriptional repressors"/>
    <property type="match status" value="1"/>
</dbReference>
<dbReference type="Gene3D" id="2.30.30.90">
    <property type="match status" value="1"/>
</dbReference>
<dbReference type="InterPro" id="IPR008988">
    <property type="entry name" value="Transcriptional_repressor_C"/>
</dbReference>
<feature type="compositionally biased region" description="Basic residues" evidence="2">
    <location>
        <begin position="1"/>
        <end position="10"/>
    </location>
</feature>
<dbReference type="RefSeq" id="WP_211309178.1">
    <property type="nucleotide sequence ID" value="NZ_QAOH01000007.1"/>
</dbReference>
<keyword evidence="1" id="KW-0408">Iron</keyword>
<proteinExistence type="predicted"/>
<keyword evidence="5" id="KW-1185">Reference proteome</keyword>
<dbReference type="InterPro" id="IPR007167">
    <property type="entry name" value="Fe-transptr_FeoA-like"/>
</dbReference>
<comment type="caution">
    <text evidence="4">The sequence shown here is derived from an EMBL/GenBank/DDBJ whole genome shotgun (WGS) entry which is preliminary data.</text>
</comment>
<reference evidence="4 5" key="1">
    <citation type="submission" date="2018-04" db="EMBL/GenBank/DDBJ databases">
        <title>Genomic Encyclopedia of Archaeal and Bacterial Type Strains, Phase II (KMG-II): from individual species to whole genera.</title>
        <authorList>
            <person name="Goeker M."/>
        </authorList>
    </citation>
    <scope>NUCLEOTIDE SEQUENCE [LARGE SCALE GENOMIC DNA]</scope>
    <source>
        <strain evidence="4 5">DSM 100434</strain>
    </source>
</reference>
<evidence type="ECO:0000259" key="3">
    <source>
        <dbReference type="SMART" id="SM00899"/>
    </source>
</evidence>
<dbReference type="SMART" id="SM00899">
    <property type="entry name" value="FeoA"/>
    <property type="match status" value="1"/>
</dbReference>
<evidence type="ECO:0000256" key="1">
    <source>
        <dbReference type="ARBA" id="ARBA00023004"/>
    </source>
</evidence>
<dbReference type="AlphaFoldDB" id="A0A2T5HK19"/>
<dbReference type="PANTHER" id="PTHR42954">
    <property type="entry name" value="FE(2+) TRANSPORT PROTEIN A"/>
    <property type="match status" value="1"/>
</dbReference>
<organism evidence="4 5">
    <name type="scientific">Celeribacter persicus</name>
    <dbReference type="NCBI Taxonomy" id="1651082"/>
    <lineage>
        <taxon>Bacteria</taxon>
        <taxon>Pseudomonadati</taxon>
        <taxon>Pseudomonadota</taxon>
        <taxon>Alphaproteobacteria</taxon>
        <taxon>Rhodobacterales</taxon>
        <taxon>Roseobacteraceae</taxon>
        <taxon>Celeribacter</taxon>
    </lineage>
</organism>
<gene>
    <name evidence="4" type="ORF">C8N42_10775</name>
</gene>
<dbReference type="EMBL" id="QAOH01000007">
    <property type="protein sequence ID" value="PTQ71896.1"/>
    <property type="molecule type" value="Genomic_DNA"/>
</dbReference>
<dbReference type="Proteomes" id="UP000244077">
    <property type="component" value="Unassembled WGS sequence"/>
</dbReference>
<evidence type="ECO:0000313" key="5">
    <source>
        <dbReference type="Proteomes" id="UP000244077"/>
    </source>
</evidence>
<feature type="domain" description="Ferrous iron transporter FeoA-like" evidence="3">
    <location>
        <begin position="62"/>
        <end position="134"/>
    </location>
</feature>
<dbReference type="GO" id="GO:0046914">
    <property type="term" value="F:transition metal ion binding"/>
    <property type="evidence" value="ECO:0007669"/>
    <property type="project" value="InterPro"/>
</dbReference>
<dbReference type="Pfam" id="PF04023">
    <property type="entry name" value="FeoA"/>
    <property type="match status" value="1"/>
</dbReference>
<evidence type="ECO:0000256" key="2">
    <source>
        <dbReference type="SAM" id="MobiDB-lite"/>
    </source>
</evidence>
<dbReference type="InterPro" id="IPR052713">
    <property type="entry name" value="FeoA"/>
</dbReference>
<dbReference type="InterPro" id="IPR038157">
    <property type="entry name" value="FeoA_core_dom"/>
</dbReference>
<accession>A0A2T5HK19</accession>